<feature type="chain" id="PRO_5007459693" evidence="5">
    <location>
        <begin position="27"/>
        <end position="394"/>
    </location>
</feature>
<dbReference type="GO" id="GO:0005886">
    <property type="term" value="C:plasma membrane"/>
    <property type="evidence" value="ECO:0007669"/>
    <property type="project" value="TreeGrafter"/>
</dbReference>
<dbReference type="GO" id="GO:0022857">
    <property type="term" value="F:transmembrane transporter activity"/>
    <property type="evidence" value="ECO:0007669"/>
    <property type="project" value="InterPro"/>
</dbReference>
<feature type="compositionally biased region" description="Low complexity" evidence="4">
    <location>
        <begin position="360"/>
        <end position="394"/>
    </location>
</feature>
<dbReference type="Pfam" id="PF25967">
    <property type="entry name" value="RND-MFP_C"/>
    <property type="match status" value="1"/>
</dbReference>
<evidence type="ECO:0000256" key="3">
    <source>
        <dbReference type="SAM" id="Coils"/>
    </source>
</evidence>
<dbReference type="STRING" id="281362.AT959_13645"/>
<dbReference type="InterPro" id="IPR058625">
    <property type="entry name" value="MdtA-like_BSH"/>
</dbReference>
<dbReference type="Gene3D" id="2.40.50.100">
    <property type="match status" value="1"/>
</dbReference>
<name>A0A133XHF9_9RHOO</name>
<accession>A0A133XHF9</accession>
<feature type="domain" description="Multidrug resistance protein MdtA-like C-terminal permuted SH3" evidence="9">
    <location>
        <begin position="292"/>
        <end position="350"/>
    </location>
</feature>
<evidence type="ECO:0000256" key="2">
    <source>
        <dbReference type="ARBA" id="ARBA00009477"/>
    </source>
</evidence>
<dbReference type="InterPro" id="IPR058627">
    <property type="entry name" value="MdtA-like_C"/>
</dbReference>
<feature type="domain" description="Multidrug resistance protein MdtA-like beta-barrel" evidence="8">
    <location>
        <begin position="203"/>
        <end position="287"/>
    </location>
</feature>
<evidence type="ECO:0000313" key="11">
    <source>
        <dbReference type="Proteomes" id="UP000070186"/>
    </source>
</evidence>
<dbReference type="Gene3D" id="1.10.287.470">
    <property type="entry name" value="Helix hairpin bin"/>
    <property type="match status" value="1"/>
</dbReference>
<evidence type="ECO:0000259" key="7">
    <source>
        <dbReference type="Pfam" id="PF25917"/>
    </source>
</evidence>
<evidence type="ECO:0000256" key="1">
    <source>
        <dbReference type="ARBA" id="ARBA00004196"/>
    </source>
</evidence>
<dbReference type="GO" id="GO:0030313">
    <property type="term" value="C:cell envelope"/>
    <property type="evidence" value="ECO:0007669"/>
    <property type="project" value="UniProtKB-SubCell"/>
</dbReference>
<sequence>MPLDTALPQRIAQPLLLSLLIASALALTACSGSDAPQKPPMGPMPVTVIEMQTQSVPNAVEIMAQTEGAKEAEVRARVGGILVKQLYQEGQPVKAGQPLFQIDRSSYEIAFAEAKAKADQTEREMARMKKLIEVQGVSRKEVDDATSANELAQAALRQAQLNLSWTTVSAPVDGVSGRAAKSVGNLISVGSDSLLTSVYQNDPMWVRFSISESEAAKLPGGRLTPKTVTGVEMVLPDGSVYPVTGKLNFLASTIDPTLGTQQLRAEFPNKDGALLPGQFVRIRLLAGEKADVFLVPQSAVIQSEQGNLVMTADGENKVAPRPIKTGDWFGKDWVVLGGLKAGDKVIVDNLMKLRPGAPVAPHAPGEQPGAPGAAPAKEGAAPAKDAAAAPAKQG</sequence>
<organism evidence="10 11">
    <name type="scientific">Dechloromonas denitrificans</name>
    <dbReference type="NCBI Taxonomy" id="281362"/>
    <lineage>
        <taxon>Bacteria</taxon>
        <taxon>Pseudomonadati</taxon>
        <taxon>Pseudomonadota</taxon>
        <taxon>Betaproteobacteria</taxon>
        <taxon>Rhodocyclales</taxon>
        <taxon>Azonexaceae</taxon>
        <taxon>Dechloromonas</taxon>
    </lineage>
</organism>
<evidence type="ECO:0000256" key="4">
    <source>
        <dbReference type="SAM" id="MobiDB-lite"/>
    </source>
</evidence>
<dbReference type="Pfam" id="PF25944">
    <property type="entry name" value="Beta-barrel_RND"/>
    <property type="match status" value="1"/>
</dbReference>
<feature type="domain" description="Multidrug resistance protein MdtA-like barrel-sandwich hybrid" evidence="7">
    <location>
        <begin position="71"/>
        <end position="192"/>
    </location>
</feature>
<dbReference type="FunFam" id="2.40.420.20:FF:000001">
    <property type="entry name" value="Efflux RND transporter periplasmic adaptor subunit"/>
    <property type="match status" value="1"/>
</dbReference>
<dbReference type="InterPro" id="IPR058624">
    <property type="entry name" value="MdtA-like_HH"/>
</dbReference>
<dbReference type="NCBIfam" id="TIGR01730">
    <property type="entry name" value="RND_mfp"/>
    <property type="match status" value="1"/>
</dbReference>
<evidence type="ECO:0000259" key="9">
    <source>
        <dbReference type="Pfam" id="PF25967"/>
    </source>
</evidence>
<reference evidence="10 11" key="1">
    <citation type="submission" date="2015-12" db="EMBL/GenBank/DDBJ databases">
        <title>Nitrous oxide reduction kinetics distinguish bacteria harboring typical versus atypical NosZ.</title>
        <authorList>
            <person name="Yoon S."/>
            <person name="Nissen S."/>
            <person name="Park D."/>
            <person name="Sanford R.A."/>
            <person name="Loeffler F.E."/>
        </authorList>
    </citation>
    <scope>NUCLEOTIDE SEQUENCE [LARGE SCALE GENOMIC DNA]</scope>
    <source>
        <strain evidence="10 11">ATCC BAA-841</strain>
    </source>
</reference>
<keyword evidence="5" id="KW-0732">Signal</keyword>
<dbReference type="EMBL" id="LODL01000021">
    <property type="protein sequence ID" value="KXB30379.1"/>
    <property type="molecule type" value="Genomic_DNA"/>
</dbReference>
<feature type="domain" description="Multidrug resistance protein MdtA-like alpha-helical hairpin" evidence="6">
    <location>
        <begin position="110"/>
        <end position="166"/>
    </location>
</feature>
<dbReference type="AlphaFoldDB" id="A0A133XHF9"/>
<comment type="similarity">
    <text evidence="2">Belongs to the membrane fusion protein (MFP) (TC 8.A.1) family.</text>
</comment>
<dbReference type="Gene3D" id="2.40.30.170">
    <property type="match status" value="1"/>
</dbReference>
<evidence type="ECO:0000259" key="8">
    <source>
        <dbReference type="Pfam" id="PF25944"/>
    </source>
</evidence>
<feature type="signal peptide" evidence="5">
    <location>
        <begin position="1"/>
        <end position="26"/>
    </location>
</feature>
<keyword evidence="11" id="KW-1185">Reference proteome</keyword>
<proteinExistence type="inferred from homology"/>
<comment type="caution">
    <text evidence="10">The sequence shown here is derived from an EMBL/GenBank/DDBJ whole genome shotgun (WGS) entry which is preliminary data.</text>
</comment>
<evidence type="ECO:0000259" key="6">
    <source>
        <dbReference type="Pfam" id="PF25876"/>
    </source>
</evidence>
<dbReference type="Pfam" id="PF25917">
    <property type="entry name" value="BSH_RND"/>
    <property type="match status" value="1"/>
</dbReference>
<dbReference type="Pfam" id="PF25876">
    <property type="entry name" value="HH_MFP_RND"/>
    <property type="match status" value="1"/>
</dbReference>
<comment type="subcellular location">
    <subcellularLocation>
        <location evidence="1">Cell envelope</location>
    </subcellularLocation>
</comment>
<dbReference type="Proteomes" id="UP000070186">
    <property type="component" value="Unassembled WGS sequence"/>
</dbReference>
<dbReference type="InterPro" id="IPR058626">
    <property type="entry name" value="MdtA-like_b-barrel"/>
</dbReference>
<feature type="region of interest" description="Disordered" evidence="4">
    <location>
        <begin position="357"/>
        <end position="394"/>
    </location>
</feature>
<keyword evidence="3" id="KW-0175">Coiled coil</keyword>
<dbReference type="Gene3D" id="2.40.420.20">
    <property type="match status" value="1"/>
</dbReference>
<gene>
    <name evidence="10" type="ORF">AT959_13645</name>
</gene>
<dbReference type="InterPro" id="IPR006143">
    <property type="entry name" value="RND_pump_MFP"/>
</dbReference>
<protein>
    <submittedName>
        <fullName evidence="10">Secretion protein HlyD</fullName>
    </submittedName>
</protein>
<dbReference type="RefSeq" id="WP_066883947.1">
    <property type="nucleotide sequence ID" value="NZ_LODL01000021.1"/>
</dbReference>
<dbReference type="PANTHER" id="PTHR30158">
    <property type="entry name" value="ACRA/E-RELATED COMPONENT OF DRUG EFFLUX TRANSPORTER"/>
    <property type="match status" value="1"/>
</dbReference>
<dbReference type="SUPFAM" id="SSF111369">
    <property type="entry name" value="HlyD-like secretion proteins"/>
    <property type="match status" value="1"/>
</dbReference>
<dbReference type="GO" id="GO:0046677">
    <property type="term" value="P:response to antibiotic"/>
    <property type="evidence" value="ECO:0007669"/>
    <property type="project" value="TreeGrafter"/>
</dbReference>
<evidence type="ECO:0000313" key="10">
    <source>
        <dbReference type="EMBL" id="KXB30379.1"/>
    </source>
</evidence>
<feature type="coiled-coil region" evidence="3">
    <location>
        <begin position="104"/>
        <end position="162"/>
    </location>
</feature>
<evidence type="ECO:0000256" key="5">
    <source>
        <dbReference type="SAM" id="SignalP"/>
    </source>
</evidence>